<keyword evidence="4" id="KW-1185">Reference proteome</keyword>
<name>A0A2Z3YQB5_9CORY</name>
<feature type="chain" id="PRO_5016466151" evidence="2">
    <location>
        <begin position="27"/>
        <end position="300"/>
    </location>
</feature>
<evidence type="ECO:0000313" key="3">
    <source>
        <dbReference type="EMBL" id="AWT27092.1"/>
    </source>
</evidence>
<feature type="compositionally biased region" description="Low complexity" evidence="1">
    <location>
        <begin position="212"/>
        <end position="281"/>
    </location>
</feature>
<dbReference type="Proteomes" id="UP000247696">
    <property type="component" value="Chromosome"/>
</dbReference>
<reference evidence="4" key="1">
    <citation type="submission" date="2017-11" db="EMBL/GenBank/DDBJ databases">
        <title>Otitis media/interna in a cat caused by the recently described species Corynebacterium provencense.</title>
        <authorList>
            <person name="Kittl S."/>
            <person name="Brodard I."/>
            <person name="Rychener L."/>
            <person name="Jores J."/>
            <person name="Roosje P."/>
            <person name="Gobeli Brawand S."/>
        </authorList>
    </citation>
    <scope>NUCLEOTIDE SEQUENCE [LARGE SCALE GENOMIC DNA]</scope>
    <source>
        <strain evidence="4">17KM38</strain>
    </source>
</reference>
<feature type="signal peptide" evidence="2">
    <location>
        <begin position="1"/>
        <end position="26"/>
    </location>
</feature>
<dbReference type="AlphaFoldDB" id="A0A2Z3YQB5"/>
<feature type="compositionally biased region" description="Polar residues" evidence="1">
    <location>
        <begin position="282"/>
        <end position="300"/>
    </location>
</feature>
<evidence type="ECO:0000313" key="4">
    <source>
        <dbReference type="Proteomes" id="UP000247696"/>
    </source>
</evidence>
<gene>
    <name evidence="3" type="ORF">Csp1_23420</name>
</gene>
<proteinExistence type="predicted"/>
<evidence type="ECO:0000256" key="2">
    <source>
        <dbReference type="SAM" id="SignalP"/>
    </source>
</evidence>
<dbReference type="KEGG" id="cpre:Csp1_23420"/>
<sequence>MRLKSKTLTAACVTAICIGGVGSAVAQDAPPANGPQLDWLTSAPSGPATGTVEVAEGKSTVQISAPLNLGVDSENLGDYTGDFSGSARWSTLFLEDGTEIGSSTLQADVQGTAADGALFNYTASYPDVAFPDGGVGDGPYPEVEPKAICLGLALQFNMSDGSTSTDRKQFCWKFDKAFTGAVADGSGQLTLDSALTPTGLNGVDEGGEDPDGGTTTEPSTPSTTTPSTTTPSTTTSSAPKNPAGSSSSSTKPAGSSSSSTKTSGTSTSSTKPSSTTSKGTALPSNASRQAVRSVPSGTVL</sequence>
<evidence type="ECO:0000256" key="1">
    <source>
        <dbReference type="SAM" id="MobiDB-lite"/>
    </source>
</evidence>
<organism evidence="3 4">
    <name type="scientific">Corynebacterium provencense</name>
    <dbReference type="NCBI Taxonomy" id="1737425"/>
    <lineage>
        <taxon>Bacteria</taxon>
        <taxon>Bacillati</taxon>
        <taxon>Actinomycetota</taxon>
        <taxon>Actinomycetes</taxon>
        <taxon>Mycobacteriales</taxon>
        <taxon>Corynebacteriaceae</taxon>
        <taxon>Corynebacterium</taxon>
    </lineage>
</organism>
<dbReference type="EMBL" id="CP024988">
    <property type="protein sequence ID" value="AWT27092.1"/>
    <property type="molecule type" value="Genomic_DNA"/>
</dbReference>
<keyword evidence="2" id="KW-0732">Signal</keyword>
<accession>A0A2Z3YQB5</accession>
<protein>
    <submittedName>
        <fullName evidence="3">Uncharacterized protein</fullName>
    </submittedName>
</protein>
<feature type="region of interest" description="Disordered" evidence="1">
    <location>
        <begin position="193"/>
        <end position="300"/>
    </location>
</feature>